<protein>
    <submittedName>
        <fullName evidence="1">Uncharacterized protein</fullName>
    </submittedName>
</protein>
<sequence>MQPPQASASDRPTADDMTLCVEELRDALAVHGITLPSLRVDLPSFAAAYRPPAGLIALGNCNTATGRKLAEVLRKAAER</sequence>
<comment type="caution">
    <text evidence="1">The sequence shown here is derived from an EMBL/GenBank/DDBJ whole genome shotgun (WGS) entry which is preliminary data.</text>
</comment>
<evidence type="ECO:0000313" key="2">
    <source>
        <dbReference type="Proteomes" id="UP000179935"/>
    </source>
</evidence>
<proteinExistence type="predicted"/>
<keyword evidence="2" id="KW-1185">Reference proteome</keyword>
<organism evidence="1 2">
    <name type="scientific">Streptomyces colonosanans</name>
    <dbReference type="NCBI Taxonomy" id="1428652"/>
    <lineage>
        <taxon>Bacteria</taxon>
        <taxon>Bacillati</taxon>
        <taxon>Actinomycetota</taxon>
        <taxon>Actinomycetes</taxon>
        <taxon>Kitasatosporales</taxon>
        <taxon>Streptomycetaceae</taxon>
        <taxon>Streptomyces</taxon>
    </lineage>
</organism>
<evidence type="ECO:0000313" key="1">
    <source>
        <dbReference type="EMBL" id="OIJ92811.1"/>
    </source>
</evidence>
<dbReference type="Proteomes" id="UP000179935">
    <property type="component" value="Unassembled WGS sequence"/>
</dbReference>
<accession>A0A1S2PGA5</accession>
<name>A0A1S2PGA5_9ACTN</name>
<dbReference type="EMBL" id="MLYP01000035">
    <property type="protein sequence ID" value="OIJ92811.1"/>
    <property type="molecule type" value="Genomic_DNA"/>
</dbReference>
<dbReference type="RefSeq" id="WP_071366385.1">
    <property type="nucleotide sequence ID" value="NZ_MLYP01000035.1"/>
</dbReference>
<dbReference type="AlphaFoldDB" id="A0A1S2PGA5"/>
<dbReference type="STRING" id="1428652.BIV24_12785"/>
<reference evidence="1 2" key="1">
    <citation type="submission" date="2016-10" db="EMBL/GenBank/DDBJ databases">
        <title>Genome sequence of Streptomyces sp. MUSC 93.</title>
        <authorList>
            <person name="Lee L.-H."/>
            <person name="Ser H.-L."/>
            <person name="Law J.W.-F."/>
        </authorList>
    </citation>
    <scope>NUCLEOTIDE SEQUENCE [LARGE SCALE GENOMIC DNA]</scope>
    <source>
        <strain evidence="1 2">MUSC 93</strain>
    </source>
</reference>
<gene>
    <name evidence="1" type="ORF">BIV24_12785</name>
</gene>